<protein>
    <recommendedName>
        <fullName evidence="4">Transposase</fullName>
    </recommendedName>
</protein>
<keyword evidence="1" id="KW-0472">Membrane</keyword>
<dbReference type="Proteomes" id="UP000034954">
    <property type="component" value="Unassembled WGS sequence"/>
</dbReference>
<organism evidence="2 3">
    <name type="scientific">Candidatus Brocadia fulgida</name>
    <dbReference type="NCBI Taxonomy" id="380242"/>
    <lineage>
        <taxon>Bacteria</taxon>
        <taxon>Pseudomonadati</taxon>
        <taxon>Planctomycetota</taxon>
        <taxon>Candidatus Brocadiia</taxon>
        <taxon>Candidatus Brocadiales</taxon>
        <taxon>Candidatus Brocadiaceae</taxon>
        <taxon>Candidatus Brocadia</taxon>
    </lineage>
</organism>
<keyword evidence="1" id="KW-0812">Transmembrane</keyword>
<evidence type="ECO:0008006" key="4">
    <source>
        <dbReference type="Google" id="ProtNLM"/>
    </source>
</evidence>
<keyword evidence="1" id="KW-1133">Transmembrane helix</keyword>
<dbReference type="EMBL" id="LAQJ01000077">
    <property type="protein sequence ID" value="KKO20716.1"/>
    <property type="molecule type" value="Genomic_DNA"/>
</dbReference>
<reference evidence="2 3" key="1">
    <citation type="journal article" date="2013" name="BMC Microbiol.">
        <title>Identification of the type II cytochrome c maturation pathway in anammox bacteria by comparative genomics.</title>
        <authorList>
            <person name="Ferousi C."/>
            <person name="Speth D.R."/>
            <person name="Reimann J."/>
            <person name="Op den Camp H.J."/>
            <person name="Allen J.W."/>
            <person name="Keltjens J.T."/>
            <person name="Jetten M.S."/>
        </authorList>
    </citation>
    <scope>NUCLEOTIDE SEQUENCE [LARGE SCALE GENOMIC DNA]</scope>
    <source>
        <strain evidence="2">RU1</strain>
    </source>
</reference>
<sequence>MKIVLRIIDILVFLRGAGRKRTKRSFHEIDAFLFFLITIILISSIMIIESLNSLKQELRLKSE</sequence>
<proteinExistence type="predicted"/>
<comment type="caution">
    <text evidence="2">The sequence shown here is derived from an EMBL/GenBank/DDBJ whole genome shotgun (WGS) entry which is preliminary data.</text>
</comment>
<dbReference type="AlphaFoldDB" id="A0A0M2V0K2"/>
<name>A0A0M2V0K2_9BACT</name>
<gene>
    <name evidence="2" type="ORF">BROFUL_00552</name>
</gene>
<evidence type="ECO:0000256" key="1">
    <source>
        <dbReference type="SAM" id="Phobius"/>
    </source>
</evidence>
<accession>A0A0M2V0K2</accession>
<keyword evidence="3" id="KW-1185">Reference proteome</keyword>
<evidence type="ECO:0000313" key="2">
    <source>
        <dbReference type="EMBL" id="KKO20716.1"/>
    </source>
</evidence>
<evidence type="ECO:0000313" key="3">
    <source>
        <dbReference type="Proteomes" id="UP000034954"/>
    </source>
</evidence>
<feature type="transmembrane region" description="Helical" evidence="1">
    <location>
        <begin position="29"/>
        <end position="48"/>
    </location>
</feature>